<feature type="domain" description="SLS1 C-terminal" evidence="4">
    <location>
        <begin position="470"/>
        <end position="806"/>
    </location>
</feature>
<dbReference type="OrthoDB" id="5392646at2759"/>
<dbReference type="InterPro" id="IPR048401">
    <property type="entry name" value="SLS1_C"/>
</dbReference>
<sequence>MLAARTHSAFVCLRCEAQIARRRLPVVPRRPPHVQFSASARRRRHDAEGEEEGESPPPNQQSNFSVRRVMQRLRRVRKSGDKIIRETSARLDGVKRLGGEADILVLKEVRDASSANAGGEGHEIIPLNPIPVPDIVASLQQQDTPPTPEELYQGLESLRPKNDAEVDADSNEPHYVNQATFLKLEKRLLASFTQHQLVAFFSVAKNIQQAKVYRGVIDSMKHGRPAPHLPVDLKRPIERGQWQPGTTSIKNRLPSIARNIKSMRTHKTVGKPLLVDRILRDVWNLVLLEEIEAPGELELFLRPWQITLLKAGEGETLLDRIGRARRARLEVYFQDDVIRITADKSTAEYAANDIEEALWNSATEQLDLKPYAALLADEVLPKVTKPELVSLFSQQDFNAISAFTRATIEITSKTILTVRGLDNVAVEEAKRTLLRLFPFKDSTVRTFETRKLLGAKSSMYLMPVFPEAKSLEQRYRHMKLGRMTLPIERLAEPETREGQTHEAETIAKATKRSNAALDKLVSRTSMSVGRFDAGDGTSSMKVNNWAQEAEYTLHAKIGQVLFPLDSAEPHKAGKAITASASLSPFVPYLPGLTSLLASPELSATSRLQTPSLLYEFQPDPDQPAVNKKLTAILPNLPSLRIEMRTGRKGAKPTMDKLNLSFDHRMHDVLLPDEAADLRFFRRGTLSLRNAAKNANVQQWTAAVIENIESGGRLTAPPLTIKIPKWTISGNAQTEKGTLEVTYNFSGIQFQQSISGTLFDNPVSYSTIQSGNFGAKGGTLTAHYSANEDTHLTDKTQLEQFVNKCLAMVDLVTCKSSQTVPVSKQLRPRIEDSERRLRRLGMSTAAAADGVHDGLSTSIDTDPGSQQDQDSTEAESELPLDSTLEEQSYA</sequence>
<dbReference type="GO" id="GO:0005743">
    <property type="term" value="C:mitochondrial inner membrane"/>
    <property type="evidence" value="ECO:0007669"/>
    <property type="project" value="InterPro"/>
</dbReference>
<feature type="region of interest" description="Disordered" evidence="1">
    <location>
        <begin position="843"/>
        <end position="889"/>
    </location>
</feature>
<feature type="domain" description="SLS1 first KH" evidence="2">
    <location>
        <begin position="294"/>
        <end position="358"/>
    </location>
</feature>
<dbReference type="Pfam" id="PF14611">
    <property type="entry name" value="KH_SLS1_1"/>
    <property type="match status" value="1"/>
</dbReference>
<evidence type="ECO:0000313" key="6">
    <source>
        <dbReference type="Proteomes" id="UP000800040"/>
    </source>
</evidence>
<dbReference type="PANTHER" id="PTHR37919:SF2">
    <property type="entry name" value="EXPERA DOMAIN-CONTAINING PROTEIN"/>
    <property type="match status" value="1"/>
</dbReference>
<dbReference type="Proteomes" id="UP000800040">
    <property type="component" value="Unassembled WGS sequence"/>
</dbReference>
<keyword evidence="6" id="KW-1185">Reference proteome</keyword>
<dbReference type="Pfam" id="PF20778">
    <property type="entry name" value="SLS1_C"/>
    <property type="match status" value="1"/>
</dbReference>
<organism evidence="5 6">
    <name type="scientific">Decorospora gaudefroyi</name>
    <dbReference type="NCBI Taxonomy" id="184978"/>
    <lineage>
        <taxon>Eukaryota</taxon>
        <taxon>Fungi</taxon>
        <taxon>Dikarya</taxon>
        <taxon>Ascomycota</taxon>
        <taxon>Pezizomycotina</taxon>
        <taxon>Dothideomycetes</taxon>
        <taxon>Pleosporomycetidae</taxon>
        <taxon>Pleosporales</taxon>
        <taxon>Pleosporineae</taxon>
        <taxon>Pleosporaceae</taxon>
        <taxon>Decorospora</taxon>
    </lineage>
</organism>
<accession>A0A6A5K416</accession>
<dbReference type="AlphaFoldDB" id="A0A6A5K416"/>
<feature type="region of interest" description="Disordered" evidence="1">
    <location>
        <begin position="30"/>
        <end position="65"/>
    </location>
</feature>
<protein>
    <submittedName>
        <fullName evidence="5">Uncharacterized protein</fullName>
    </submittedName>
</protein>
<name>A0A6A5K416_9PLEO</name>
<evidence type="ECO:0000259" key="3">
    <source>
        <dbReference type="Pfam" id="PF20776"/>
    </source>
</evidence>
<dbReference type="EMBL" id="ML975473">
    <property type="protein sequence ID" value="KAF1829022.1"/>
    <property type="molecule type" value="Genomic_DNA"/>
</dbReference>
<evidence type="ECO:0000313" key="5">
    <source>
        <dbReference type="EMBL" id="KAF1829022.1"/>
    </source>
</evidence>
<gene>
    <name evidence="5" type="ORF">BDW02DRAFT_574375</name>
</gene>
<feature type="domain" description="SLS1 N-terminal" evidence="3">
    <location>
        <begin position="146"/>
        <end position="286"/>
    </location>
</feature>
<evidence type="ECO:0000256" key="1">
    <source>
        <dbReference type="SAM" id="MobiDB-lite"/>
    </source>
</evidence>
<dbReference type="InterPro" id="IPR032741">
    <property type="entry name" value="Sls1_KH-1"/>
</dbReference>
<reference evidence="5" key="1">
    <citation type="submission" date="2020-01" db="EMBL/GenBank/DDBJ databases">
        <authorList>
            <consortium name="DOE Joint Genome Institute"/>
            <person name="Haridas S."/>
            <person name="Albert R."/>
            <person name="Binder M."/>
            <person name="Bloem J."/>
            <person name="Labutti K."/>
            <person name="Salamov A."/>
            <person name="Andreopoulos B."/>
            <person name="Baker S.E."/>
            <person name="Barry K."/>
            <person name="Bills G."/>
            <person name="Bluhm B.H."/>
            <person name="Cannon C."/>
            <person name="Castanera R."/>
            <person name="Culley D.E."/>
            <person name="Daum C."/>
            <person name="Ezra D."/>
            <person name="Gonzalez J.B."/>
            <person name="Henrissat B."/>
            <person name="Kuo A."/>
            <person name="Liang C."/>
            <person name="Lipzen A."/>
            <person name="Lutzoni F."/>
            <person name="Magnuson J."/>
            <person name="Mondo S."/>
            <person name="Nolan M."/>
            <person name="Ohm R."/>
            <person name="Pangilinan J."/>
            <person name="Park H.-J."/>
            <person name="Ramirez L."/>
            <person name="Alfaro M."/>
            <person name="Sun H."/>
            <person name="Tritt A."/>
            <person name="Yoshinaga Y."/>
            <person name="Zwiers L.-H."/>
            <person name="Turgeon B.G."/>
            <person name="Goodwin S.B."/>
            <person name="Spatafora J.W."/>
            <person name="Crous P.W."/>
            <person name="Grigoriev I.V."/>
        </authorList>
    </citation>
    <scope>NUCLEOTIDE SEQUENCE</scope>
    <source>
        <strain evidence="5">P77</strain>
    </source>
</reference>
<proteinExistence type="predicted"/>
<feature type="compositionally biased region" description="Polar residues" evidence="1">
    <location>
        <begin position="854"/>
        <end position="868"/>
    </location>
</feature>
<dbReference type="Pfam" id="PF20776">
    <property type="entry name" value="SLS1_N"/>
    <property type="match status" value="1"/>
</dbReference>
<evidence type="ECO:0000259" key="4">
    <source>
        <dbReference type="Pfam" id="PF20778"/>
    </source>
</evidence>
<evidence type="ECO:0000259" key="2">
    <source>
        <dbReference type="Pfam" id="PF14611"/>
    </source>
</evidence>
<dbReference type="InterPro" id="IPR048400">
    <property type="entry name" value="SLS1_N"/>
</dbReference>
<dbReference type="PANTHER" id="PTHR37919">
    <property type="entry name" value="PROTEIN CBG05606"/>
    <property type="match status" value="1"/>
</dbReference>